<proteinExistence type="predicted"/>
<dbReference type="AlphaFoldDB" id="A0A6A6R2U8"/>
<protein>
    <recommendedName>
        <fullName evidence="1">BTB domain-containing protein</fullName>
    </recommendedName>
</protein>
<keyword evidence="3" id="KW-1185">Reference proteome</keyword>
<evidence type="ECO:0000313" key="3">
    <source>
        <dbReference type="Proteomes" id="UP000799750"/>
    </source>
</evidence>
<organism evidence="2 3">
    <name type="scientific">Lophium mytilinum</name>
    <dbReference type="NCBI Taxonomy" id="390894"/>
    <lineage>
        <taxon>Eukaryota</taxon>
        <taxon>Fungi</taxon>
        <taxon>Dikarya</taxon>
        <taxon>Ascomycota</taxon>
        <taxon>Pezizomycotina</taxon>
        <taxon>Dothideomycetes</taxon>
        <taxon>Pleosporomycetidae</taxon>
        <taxon>Mytilinidiales</taxon>
        <taxon>Mytilinidiaceae</taxon>
        <taxon>Lophium</taxon>
    </lineage>
</organism>
<dbReference type="EMBL" id="MU004184">
    <property type="protein sequence ID" value="KAF2499051.1"/>
    <property type="molecule type" value="Genomic_DNA"/>
</dbReference>
<sequence length="247" mass="28867">MAPIRNRCVHFAPSSPIVTLLISADAIPFHVHCDLLCECSTVFRSGFMGGFKEASDRIMKLDDTSQSTMQLFMQWLYNDELKPILEKSTSDRETFHENDLLDLYIFGDRYNIPALRRGVMCIFRDSTNNNGKYVTLDLVIRAYDNLPEDAPLCHWLAFVFAYRRDLTFNEHRDKLPLLPQPFLLRIAILSQSRFSHMEDHGVTEEDWELESYRRRYEILFLEEEERVNRDVSTMQPYPNVAIRGTGS</sequence>
<accession>A0A6A6R2U8</accession>
<feature type="domain" description="BTB" evidence="1">
    <location>
        <begin position="18"/>
        <end position="81"/>
    </location>
</feature>
<dbReference type="Gene3D" id="3.30.710.10">
    <property type="entry name" value="Potassium Channel Kv1.1, Chain A"/>
    <property type="match status" value="1"/>
</dbReference>
<dbReference type="PANTHER" id="PTHR47843">
    <property type="entry name" value="BTB DOMAIN-CONTAINING PROTEIN-RELATED"/>
    <property type="match status" value="1"/>
</dbReference>
<dbReference type="Proteomes" id="UP000799750">
    <property type="component" value="Unassembled WGS sequence"/>
</dbReference>
<name>A0A6A6R2U8_9PEZI</name>
<dbReference type="InterPro" id="IPR011333">
    <property type="entry name" value="SKP1/BTB/POZ_sf"/>
</dbReference>
<dbReference type="Pfam" id="PF00651">
    <property type="entry name" value="BTB"/>
    <property type="match status" value="1"/>
</dbReference>
<dbReference type="InterPro" id="IPR000210">
    <property type="entry name" value="BTB/POZ_dom"/>
</dbReference>
<reference evidence="2" key="1">
    <citation type="journal article" date="2020" name="Stud. Mycol.">
        <title>101 Dothideomycetes genomes: a test case for predicting lifestyles and emergence of pathogens.</title>
        <authorList>
            <person name="Haridas S."/>
            <person name="Albert R."/>
            <person name="Binder M."/>
            <person name="Bloem J."/>
            <person name="Labutti K."/>
            <person name="Salamov A."/>
            <person name="Andreopoulos B."/>
            <person name="Baker S."/>
            <person name="Barry K."/>
            <person name="Bills G."/>
            <person name="Bluhm B."/>
            <person name="Cannon C."/>
            <person name="Castanera R."/>
            <person name="Culley D."/>
            <person name="Daum C."/>
            <person name="Ezra D."/>
            <person name="Gonzalez J."/>
            <person name="Henrissat B."/>
            <person name="Kuo A."/>
            <person name="Liang C."/>
            <person name="Lipzen A."/>
            <person name="Lutzoni F."/>
            <person name="Magnuson J."/>
            <person name="Mondo S."/>
            <person name="Nolan M."/>
            <person name="Ohm R."/>
            <person name="Pangilinan J."/>
            <person name="Park H.-J."/>
            <person name="Ramirez L."/>
            <person name="Alfaro M."/>
            <person name="Sun H."/>
            <person name="Tritt A."/>
            <person name="Yoshinaga Y."/>
            <person name="Zwiers L.-H."/>
            <person name="Turgeon B."/>
            <person name="Goodwin S."/>
            <person name="Spatafora J."/>
            <person name="Crous P."/>
            <person name="Grigoriev I."/>
        </authorList>
    </citation>
    <scope>NUCLEOTIDE SEQUENCE</scope>
    <source>
        <strain evidence="2">CBS 269.34</strain>
    </source>
</reference>
<evidence type="ECO:0000259" key="1">
    <source>
        <dbReference type="PROSITE" id="PS50097"/>
    </source>
</evidence>
<gene>
    <name evidence="2" type="ORF">BU16DRAFT_261072</name>
</gene>
<dbReference type="OrthoDB" id="194443at2759"/>
<evidence type="ECO:0000313" key="2">
    <source>
        <dbReference type="EMBL" id="KAF2499051.1"/>
    </source>
</evidence>
<dbReference type="PANTHER" id="PTHR47843:SF2">
    <property type="entry name" value="BTB DOMAIN-CONTAINING PROTEIN"/>
    <property type="match status" value="1"/>
</dbReference>
<dbReference type="SUPFAM" id="SSF54695">
    <property type="entry name" value="POZ domain"/>
    <property type="match status" value="1"/>
</dbReference>
<dbReference type="PROSITE" id="PS50097">
    <property type="entry name" value="BTB"/>
    <property type="match status" value="1"/>
</dbReference>